<reference evidence="3 4" key="1">
    <citation type="submission" date="2020-02" db="EMBL/GenBank/DDBJ databases">
        <title>Bacillus aquiflavi sp. nov., isolated from yellow water of strong flavor Chinese baijiu in Yibin region of China.</title>
        <authorList>
            <person name="Xie J."/>
        </authorList>
    </citation>
    <scope>NUCLEOTIDE SEQUENCE [LARGE SCALE GENOMIC DNA]</scope>
    <source>
        <strain evidence="3 4">3H-10</strain>
    </source>
</reference>
<keyword evidence="1" id="KW-0812">Transmembrane</keyword>
<feature type="transmembrane region" description="Helical" evidence="1">
    <location>
        <begin position="200"/>
        <end position="223"/>
    </location>
</feature>
<dbReference type="Proteomes" id="UP000570010">
    <property type="component" value="Unassembled WGS sequence"/>
</dbReference>
<dbReference type="GO" id="GO:0005886">
    <property type="term" value="C:plasma membrane"/>
    <property type="evidence" value="ECO:0007669"/>
    <property type="project" value="UniProtKB-SubCell"/>
</dbReference>
<evidence type="ECO:0000313" key="5">
    <source>
        <dbReference type="Proteomes" id="UP000570010"/>
    </source>
</evidence>
<feature type="transmembrane region" description="Helical" evidence="1">
    <location>
        <begin position="161"/>
        <end position="180"/>
    </location>
</feature>
<dbReference type="Proteomes" id="UP000472971">
    <property type="component" value="Unassembled WGS sequence"/>
</dbReference>
<evidence type="ECO:0000313" key="3">
    <source>
        <dbReference type="EMBL" id="NEY80708.1"/>
    </source>
</evidence>
<sequence length="228" mass="26542">MWAICFNEFKGHFKSIKSIIVIAIIFGVTFLSADFMTNVAVQLELEELGTDRFAIGAFFMIFVFGFIFITGLSHDLINREVSTRTMRFLVTKTSRTKILLGKYFGVWLFWLFCIFTSFILITIISKNFLWSGIIENMIFISAALALNLIFSILIPKPSVSMFFGIVFALVFPVISFWAIYDERLFIHWFKFFTPYYYSTIGHSYFLINIGYTVVLLLIAIKLFERRDL</sequence>
<organism evidence="3 4">
    <name type="scientific">Bacillus aquiflavi</name>
    <dbReference type="NCBI Taxonomy" id="2672567"/>
    <lineage>
        <taxon>Bacteria</taxon>
        <taxon>Bacillati</taxon>
        <taxon>Bacillota</taxon>
        <taxon>Bacilli</taxon>
        <taxon>Bacillales</taxon>
        <taxon>Bacillaceae</taxon>
        <taxon>Bacillus</taxon>
    </lineage>
</organism>
<dbReference type="AlphaFoldDB" id="A0A6B3VU14"/>
<comment type="caution">
    <text evidence="3">The sequence shown here is derived from an EMBL/GenBank/DDBJ whole genome shotgun (WGS) entry which is preliminary data.</text>
</comment>
<protein>
    <submittedName>
        <fullName evidence="3">ABC transporter permease subunit</fullName>
    </submittedName>
</protein>
<gene>
    <name evidence="3" type="ORF">G4D64_04045</name>
    <name evidence="2" type="ORF">H1Z61_04080</name>
</gene>
<keyword evidence="1" id="KW-0472">Membrane</keyword>
<feature type="transmembrane region" description="Helical" evidence="1">
    <location>
        <begin position="136"/>
        <end position="154"/>
    </location>
</feature>
<feature type="transmembrane region" description="Helical" evidence="1">
    <location>
        <begin position="19"/>
        <end position="41"/>
    </location>
</feature>
<reference evidence="2 5" key="2">
    <citation type="submission" date="2020-07" db="EMBL/GenBank/DDBJ databases">
        <authorList>
            <person name="Feng H."/>
        </authorList>
    </citation>
    <scope>NUCLEOTIDE SEQUENCE [LARGE SCALE GENOMIC DNA]</scope>
    <source>
        <strain evidence="5">s-12</strain>
        <strain evidence="2">S-12</strain>
    </source>
</reference>
<proteinExistence type="predicted"/>
<feature type="transmembrane region" description="Helical" evidence="1">
    <location>
        <begin position="98"/>
        <end position="124"/>
    </location>
</feature>
<dbReference type="EMBL" id="JAAIWN010000006">
    <property type="protein sequence ID" value="NEY80708.1"/>
    <property type="molecule type" value="Genomic_DNA"/>
</dbReference>
<evidence type="ECO:0000313" key="2">
    <source>
        <dbReference type="EMBL" id="MBA4536340.1"/>
    </source>
</evidence>
<dbReference type="EMBL" id="JACEIO010000006">
    <property type="protein sequence ID" value="MBA4536340.1"/>
    <property type="molecule type" value="Genomic_DNA"/>
</dbReference>
<feature type="transmembrane region" description="Helical" evidence="1">
    <location>
        <begin position="53"/>
        <end position="77"/>
    </location>
</feature>
<dbReference type="RefSeq" id="WP_163240375.1">
    <property type="nucleotide sequence ID" value="NZ_CP082780.1"/>
</dbReference>
<accession>A0A6B3VU14</accession>
<dbReference type="GO" id="GO:0140359">
    <property type="term" value="F:ABC-type transporter activity"/>
    <property type="evidence" value="ECO:0007669"/>
    <property type="project" value="InterPro"/>
</dbReference>
<evidence type="ECO:0000313" key="4">
    <source>
        <dbReference type="Proteomes" id="UP000472971"/>
    </source>
</evidence>
<keyword evidence="1" id="KW-1133">Transmembrane helix</keyword>
<name>A0A6B3VU14_9BACI</name>
<keyword evidence="4" id="KW-1185">Reference proteome</keyword>
<evidence type="ECO:0000256" key="1">
    <source>
        <dbReference type="SAM" id="Phobius"/>
    </source>
</evidence>